<keyword evidence="3 5" id="KW-1133">Transmembrane helix</keyword>
<dbReference type="GO" id="GO:0016020">
    <property type="term" value="C:membrane"/>
    <property type="evidence" value="ECO:0007669"/>
    <property type="project" value="UniProtKB-SubCell"/>
</dbReference>
<evidence type="ECO:0000313" key="7">
    <source>
        <dbReference type="EMBL" id="SVB14428.1"/>
    </source>
</evidence>
<comment type="subcellular location">
    <subcellularLocation>
        <location evidence="1">Membrane</location>
        <topology evidence="1">Multi-pass membrane protein</topology>
    </subcellularLocation>
</comment>
<feature type="transmembrane region" description="Helical" evidence="5">
    <location>
        <begin position="60"/>
        <end position="77"/>
    </location>
</feature>
<gene>
    <name evidence="7" type="ORF">METZ01_LOCUS167282</name>
</gene>
<dbReference type="PANTHER" id="PTHR32322:SF2">
    <property type="entry name" value="EAMA DOMAIN-CONTAINING PROTEIN"/>
    <property type="match status" value="1"/>
</dbReference>
<evidence type="ECO:0000256" key="3">
    <source>
        <dbReference type="ARBA" id="ARBA00022989"/>
    </source>
</evidence>
<feature type="transmembrane region" description="Helical" evidence="5">
    <location>
        <begin position="29"/>
        <end position="48"/>
    </location>
</feature>
<protein>
    <recommendedName>
        <fullName evidence="6">EamA domain-containing protein</fullName>
    </recommendedName>
</protein>
<evidence type="ECO:0000259" key="6">
    <source>
        <dbReference type="Pfam" id="PF00892"/>
    </source>
</evidence>
<feature type="transmembrane region" description="Helical" evidence="5">
    <location>
        <begin position="143"/>
        <end position="161"/>
    </location>
</feature>
<dbReference type="InterPro" id="IPR050638">
    <property type="entry name" value="AA-Vitamin_Transporters"/>
</dbReference>
<evidence type="ECO:0000256" key="5">
    <source>
        <dbReference type="SAM" id="Phobius"/>
    </source>
</evidence>
<evidence type="ECO:0000256" key="2">
    <source>
        <dbReference type="ARBA" id="ARBA00022692"/>
    </source>
</evidence>
<evidence type="ECO:0000256" key="4">
    <source>
        <dbReference type="ARBA" id="ARBA00023136"/>
    </source>
</evidence>
<organism evidence="7">
    <name type="scientific">marine metagenome</name>
    <dbReference type="NCBI Taxonomy" id="408172"/>
    <lineage>
        <taxon>unclassified sequences</taxon>
        <taxon>metagenomes</taxon>
        <taxon>ecological metagenomes</taxon>
    </lineage>
</organism>
<evidence type="ECO:0000256" key="1">
    <source>
        <dbReference type="ARBA" id="ARBA00004141"/>
    </source>
</evidence>
<dbReference type="InterPro" id="IPR000620">
    <property type="entry name" value="EamA_dom"/>
</dbReference>
<dbReference type="Pfam" id="PF00892">
    <property type="entry name" value="EamA"/>
    <property type="match status" value="1"/>
</dbReference>
<dbReference type="AlphaFoldDB" id="A0A382BKU7"/>
<feature type="transmembrane region" description="Helical" evidence="5">
    <location>
        <begin position="89"/>
        <end position="111"/>
    </location>
</feature>
<feature type="domain" description="EamA" evidence="6">
    <location>
        <begin position="28"/>
        <end position="160"/>
    </location>
</feature>
<dbReference type="EMBL" id="UINC01030287">
    <property type="protein sequence ID" value="SVB14428.1"/>
    <property type="molecule type" value="Genomic_DNA"/>
</dbReference>
<proteinExistence type="predicted"/>
<accession>A0A382BKU7</accession>
<feature type="transmembrane region" description="Helical" evidence="5">
    <location>
        <begin position="118"/>
        <end position="137"/>
    </location>
</feature>
<dbReference type="PANTHER" id="PTHR32322">
    <property type="entry name" value="INNER MEMBRANE TRANSPORTER"/>
    <property type="match status" value="1"/>
</dbReference>
<keyword evidence="2 5" id="KW-0812">Transmembrane</keyword>
<reference evidence="7" key="1">
    <citation type="submission" date="2018-05" db="EMBL/GenBank/DDBJ databases">
        <authorList>
            <person name="Lanie J.A."/>
            <person name="Ng W.-L."/>
            <person name="Kazmierczak K.M."/>
            <person name="Andrzejewski T.M."/>
            <person name="Davidsen T.M."/>
            <person name="Wayne K.J."/>
            <person name="Tettelin H."/>
            <person name="Glass J.I."/>
            <person name="Rusch D."/>
            <person name="Podicherti R."/>
            <person name="Tsui H.-C.T."/>
            <person name="Winkler M.E."/>
        </authorList>
    </citation>
    <scope>NUCLEOTIDE SEQUENCE</scope>
</reference>
<keyword evidence="4 5" id="KW-0472">Membrane</keyword>
<sequence>MLAMLVGFSGVFLVFSENAAFSTNGNIWGQGAVILAGIGYTISGVIAARVRGISADSVSASVFIIASLIAFPIWLIFESPWNLQLEVDSILALTHLGLVSTGIAFLMRYYVILRAGAVFFSYVAFLIPMFGIFFGVMFLDETVSLSTMGAVVLILSGVYLGRK</sequence>
<dbReference type="SUPFAM" id="SSF103481">
    <property type="entry name" value="Multidrug resistance efflux transporter EmrE"/>
    <property type="match status" value="1"/>
</dbReference>
<dbReference type="InterPro" id="IPR037185">
    <property type="entry name" value="EmrE-like"/>
</dbReference>
<name>A0A382BKU7_9ZZZZ</name>